<sequence>MLVLKITTSKRISNPKILYRRFNTNTLGATIVNYYSTSATKTNKFVIYCNTQITSYGRKGNIKEAESLFHRMPGKNIVSYTAMLSSYANNGQITNARKLFDEMPQRTVATWNAMITAYIRNMSGGYEGIDEAYRLFLRMPVRNSLSHAVMIMGFVNAGKFDEANRLYEGTPLNWRDPFCSNNLINGYLRTGKLEEAVGVFEGMVEKNVVSWSSMVDGYCKNGRVSEARKLFDMMEESRNEFTWCAMIDGSMKAGHFEDGFQLFMRMRREGQVGINPTVVTVILESCGRIGRYREGCQVHGLVIHLGFVFDVFLGNSIIAMYSRFGCIIEANKLFNKMSEKDVVSWNSLIYGYVQAGRLQEAYELFEMAEAKDSVSWTTMITGFSSKGLTAKCIDLFNKMPAHDDVAWTALISGFVNNKEYEEAICWFSKMLRNEIKPNPLTLSSLFSASASLASLSHGLQMHALVLKMVMEHDLSIQNSIISMYSKCGSVNDAYKIFKSITKPNIVSFNSIITGFAHNGYGEEALELFRQLVDEGHEPNDVSFLGVLSACTHVGLVEEGRKYFKSMRTFFKVEPNHDHYACMVDLLGRAGLLDEAINLIESMPFEPHSGVWGALLGASRIHMRPDLARLAAQYILELEPNNAAPYVVLSDIYGFIGKRRDEEQIRISKRLRGIKKSPGCSWITVKDKVKLFLSGDKSHLNFEEIKITLWTIVYEMTELDWVDID</sequence>
<dbReference type="InterPro" id="IPR002885">
    <property type="entry name" value="PPR_rpt"/>
</dbReference>
<dbReference type="InterPro" id="IPR046960">
    <property type="entry name" value="PPR_At4g14850-like_plant"/>
</dbReference>
<dbReference type="InterPro" id="IPR011990">
    <property type="entry name" value="TPR-like_helical_dom_sf"/>
</dbReference>
<dbReference type="Proteomes" id="UP001291926">
    <property type="component" value="Unassembled WGS sequence"/>
</dbReference>
<name>A0ABR0D6Q1_9LAMI</name>
<dbReference type="Pfam" id="PF01535">
    <property type="entry name" value="PPR"/>
    <property type="match status" value="9"/>
</dbReference>
<dbReference type="NCBIfam" id="TIGR00756">
    <property type="entry name" value="PPR"/>
    <property type="match status" value="9"/>
</dbReference>
<feature type="repeat" description="PPR" evidence="2">
    <location>
        <begin position="207"/>
        <end position="241"/>
    </location>
</feature>
<dbReference type="EMBL" id="JAYDYQ010002533">
    <property type="protein sequence ID" value="KAK4484596.1"/>
    <property type="molecule type" value="Genomic_DNA"/>
</dbReference>
<keyword evidence="1" id="KW-0677">Repeat</keyword>
<feature type="repeat" description="PPR" evidence="2">
    <location>
        <begin position="504"/>
        <end position="538"/>
    </location>
</feature>
<dbReference type="Gene3D" id="1.25.40.10">
    <property type="entry name" value="Tetratricopeptide repeat domain"/>
    <property type="match status" value="5"/>
</dbReference>
<dbReference type="Pfam" id="PF12854">
    <property type="entry name" value="PPR_1"/>
    <property type="match status" value="1"/>
</dbReference>
<dbReference type="PANTHER" id="PTHR47926:SF404">
    <property type="entry name" value="(PPR) REPEAT-CONTAINING PROTEIN, PUTATIVE-RELATED"/>
    <property type="match status" value="1"/>
</dbReference>
<organism evidence="3 4">
    <name type="scientific">Penstemon davidsonii</name>
    <dbReference type="NCBI Taxonomy" id="160366"/>
    <lineage>
        <taxon>Eukaryota</taxon>
        <taxon>Viridiplantae</taxon>
        <taxon>Streptophyta</taxon>
        <taxon>Embryophyta</taxon>
        <taxon>Tracheophyta</taxon>
        <taxon>Spermatophyta</taxon>
        <taxon>Magnoliopsida</taxon>
        <taxon>eudicotyledons</taxon>
        <taxon>Gunneridae</taxon>
        <taxon>Pentapetalae</taxon>
        <taxon>asterids</taxon>
        <taxon>lamiids</taxon>
        <taxon>Lamiales</taxon>
        <taxon>Plantaginaceae</taxon>
        <taxon>Cheloneae</taxon>
        <taxon>Penstemon</taxon>
    </lineage>
</organism>
<feature type="repeat" description="PPR" evidence="2">
    <location>
        <begin position="176"/>
        <end position="206"/>
    </location>
</feature>
<dbReference type="Pfam" id="PF20431">
    <property type="entry name" value="E_motif"/>
    <property type="match status" value="1"/>
</dbReference>
<feature type="repeat" description="PPR" evidence="2">
    <location>
        <begin position="76"/>
        <end position="110"/>
    </location>
</feature>
<protein>
    <recommendedName>
        <fullName evidence="5">Pentatricopeptide repeat-containing protein</fullName>
    </recommendedName>
</protein>
<dbReference type="SUPFAM" id="SSF48452">
    <property type="entry name" value="TPR-like"/>
    <property type="match status" value="1"/>
</dbReference>
<keyword evidence="4" id="KW-1185">Reference proteome</keyword>
<evidence type="ECO:0000313" key="3">
    <source>
        <dbReference type="EMBL" id="KAK4484596.1"/>
    </source>
</evidence>
<accession>A0ABR0D6Q1</accession>
<reference evidence="3 4" key="1">
    <citation type="journal article" date="2023" name="bioRxiv">
        <title>Genome report: Whole genome sequence and annotation of Penstemon davidsonii.</title>
        <authorList>
            <person name="Ostevik K.L."/>
            <person name="Alabady M."/>
            <person name="Zhang M."/>
            <person name="Rausher M.D."/>
        </authorList>
    </citation>
    <scope>NUCLEOTIDE SEQUENCE [LARGE SCALE GENOMIC DNA]</scope>
    <source>
        <strain evidence="3">DNT005</strain>
        <tissue evidence="3">Whole leaf</tissue>
    </source>
</reference>
<dbReference type="PROSITE" id="PS51375">
    <property type="entry name" value="PPR"/>
    <property type="match status" value="6"/>
</dbReference>
<dbReference type="Pfam" id="PF13041">
    <property type="entry name" value="PPR_2"/>
    <property type="match status" value="2"/>
</dbReference>
<gene>
    <name evidence="3" type="ORF">RD792_007183</name>
</gene>
<evidence type="ECO:0000256" key="1">
    <source>
        <dbReference type="ARBA" id="ARBA00022737"/>
    </source>
</evidence>
<dbReference type="PANTHER" id="PTHR47926">
    <property type="entry name" value="PENTATRICOPEPTIDE REPEAT-CONTAINING PROTEIN"/>
    <property type="match status" value="1"/>
</dbReference>
<feature type="repeat" description="PPR" evidence="2">
    <location>
        <begin position="341"/>
        <end position="375"/>
    </location>
</feature>
<evidence type="ECO:0008006" key="5">
    <source>
        <dbReference type="Google" id="ProtNLM"/>
    </source>
</evidence>
<evidence type="ECO:0000313" key="4">
    <source>
        <dbReference type="Proteomes" id="UP001291926"/>
    </source>
</evidence>
<proteinExistence type="predicted"/>
<comment type="caution">
    <text evidence="3">The sequence shown here is derived from an EMBL/GenBank/DDBJ whole genome shotgun (WGS) entry which is preliminary data.</text>
</comment>
<evidence type="ECO:0000256" key="2">
    <source>
        <dbReference type="PROSITE-ProRule" id="PRU00708"/>
    </source>
</evidence>
<feature type="repeat" description="PPR" evidence="2">
    <location>
        <begin position="403"/>
        <end position="437"/>
    </location>
</feature>
<dbReference type="InterPro" id="IPR046848">
    <property type="entry name" value="E_motif"/>
</dbReference>